<protein>
    <submittedName>
        <fullName evidence="1">Uncharacterized protein</fullName>
    </submittedName>
</protein>
<reference evidence="1" key="2">
    <citation type="submission" date="2014-06" db="EMBL/GenBank/DDBJ databases">
        <title>Draft genome sequence of Clostridium spiroforme (DSM 1552).</title>
        <authorList>
            <person name="Sudarsanam P."/>
            <person name="Ley R."/>
            <person name="Guruge J."/>
            <person name="Turnbaugh P.J."/>
            <person name="Mahowald M."/>
            <person name="Liep D."/>
            <person name="Gordon J."/>
        </authorList>
    </citation>
    <scope>NUCLEOTIDE SEQUENCE</scope>
    <source>
        <strain evidence="1">DSM 1552</strain>
    </source>
</reference>
<evidence type="ECO:0000313" key="2">
    <source>
        <dbReference type="Proteomes" id="UP000004910"/>
    </source>
</evidence>
<dbReference type="EMBL" id="ABIK02000010">
    <property type="protein sequence ID" value="EDS74740.1"/>
    <property type="molecule type" value="Genomic_DNA"/>
</dbReference>
<dbReference type="AlphaFoldDB" id="B1C2Q5"/>
<dbReference type="HOGENOM" id="CLU_1021991_0_0_9"/>
<gene>
    <name evidence="1" type="ORF">CLOSPI_01517</name>
</gene>
<comment type="caution">
    <text evidence="1">The sequence shown here is derived from an EMBL/GenBank/DDBJ whole genome shotgun (WGS) entry which is preliminary data.</text>
</comment>
<name>B1C2Q5_9FIRM</name>
<proteinExistence type="predicted"/>
<accession>B1C2Q5</accession>
<reference evidence="1" key="1">
    <citation type="submission" date="2008-02" db="EMBL/GenBank/DDBJ databases">
        <authorList>
            <person name="Fulton L."/>
            <person name="Clifton S."/>
            <person name="Fulton B."/>
            <person name="Xu J."/>
            <person name="Minx P."/>
            <person name="Pepin K.H."/>
            <person name="Johnson M."/>
            <person name="Thiruvilangam P."/>
            <person name="Bhonagiri V."/>
            <person name="Nash W.E."/>
            <person name="Mardis E.R."/>
            <person name="Wilson R.K."/>
        </authorList>
    </citation>
    <scope>NUCLEOTIDE SEQUENCE [LARGE SCALE GENOMIC DNA]</scope>
    <source>
        <strain evidence="1">DSM 1552</strain>
    </source>
</reference>
<keyword evidence="2" id="KW-1185">Reference proteome</keyword>
<organism evidence="1 2">
    <name type="scientific">Thomasclavelia spiroformis DSM 1552</name>
    <dbReference type="NCBI Taxonomy" id="428126"/>
    <lineage>
        <taxon>Bacteria</taxon>
        <taxon>Bacillati</taxon>
        <taxon>Bacillota</taxon>
        <taxon>Erysipelotrichia</taxon>
        <taxon>Erysipelotrichales</taxon>
        <taxon>Coprobacillaceae</taxon>
        <taxon>Thomasclavelia</taxon>
    </lineage>
</organism>
<dbReference type="Proteomes" id="UP000004910">
    <property type="component" value="Unassembled WGS sequence"/>
</dbReference>
<dbReference type="eggNOG" id="ENOG50303K8">
    <property type="taxonomic scope" value="Bacteria"/>
</dbReference>
<evidence type="ECO:0000313" key="1">
    <source>
        <dbReference type="EMBL" id="EDS74740.1"/>
    </source>
</evidence>
<sequence>MMRGIRKMSNRDYIRAGFIDIIKEQLKENLEPSTTKMYQQIIDHGISETRAIELLAFYLEVFVKESYFADEFDNEKWKDFLEKNNHDYHIPGEYGFDVQEERTNLRAITRNYGKIKTDAVGKWENELYSIESYLLALFELFEINSYEAKKIIHIVINRLFDLKNGYTSDYTDYTHEDILSLADGLEQICNPYVNPHLYKYLSQYVDLEDKSQFSFIFKSVFISLANVLDTIIYYEKRAGSDGYFDFISQFIDIEECIKDGPVFFFNDETLKK</sequence>